<evidence type="ECO:0000256" key="6">
    <source>
        <dbReference type="ARBA" id="ARBA00023098"/>
    </source>
</evidence>
<evidence type="ECO:0000256" key="2">
    <source>
        <dbReference type="ARBA" id="ARBA00022490"/>
    </source>
</evidence>
<dbReference type="HOGENOM" id="CLU_039592_3_1_10"/>
<evidence type="ECO:0000256" key="3">
    <source>
        <dbReference type="ARBA" id="ARBA00022516"/>
    </source>
</evidence>
<keyword evidence="11" id="KW-1133">Transmembrane helix</keyword>
<dbReference type="NCBIfam" id="TIGR00747">
    <property type="entry name" value="fabH"/>
    <property type="match status" value="1"/>
</dbReference>
<feature type="transmembrane region" description="Helical" evidence="11">
    <location>
        <begin position="109"/>
        <end position="132"/>
    </location>
</feature>
<dbReference type="Proteomes" id="UP000008630">
    <property type="component" value="Chromosome"/>
</dbReference>
<dbReference type="EC" id="2.3.1.180" evidence="10"/>
<proteinExistence type="inferred from homology"/>
<keyword evidence="7 10" id="KW-0275">Fatty acid biosynthesis</keyword>
<reference evidence="14 15" key="2">
    <citation type="journal article" date="2011" name="Stand. Genomic Sci.">
        <title>Complete genome sequence of Bacteroides helcogenes type strain (P 36-108).</title>
        <authorList>
            <person name="Pati A."/>
            <person name="Gronow S."/>
            <person name="Zeytun A."/>
            <person name="Lapidus A."/>
            <person name="Nolan M."/>
            <person name="Hammon N."/>
            <person name="Deshpande S."/>
            <person name="Cheng J.F."/>
            <person name="Tapia R."/>
            <person name="Han C."/>
            <person name="Goodwin L."/>
            <person name="Pitluck S."/>
            <person name="Liolios K."/>
            <person name="Pagani I."/>
            <person name="Ivanova N."/>
            <person name="Mavromatis K."/>
            <person name="Chen A."/>
            <person name="Palaniappan K."/>
            <person name="Land M."/>
            <person name="Hauser L."/>
            <person name="Chang Y.J."/>
            <person name="Jeffries C.D."/>
            <person name="Detter J.C."/>
            <person name="Brambilla E."/>
            <person name="Rohde M."/>
            <person name="Goker M."/>
            <person name="Woyke T."/>
            <person name="Bristow J."/>
            <person name="Eisen J.A."/>
            <person name="Markowitz V."/>
            <person name="Hugenholtz P."/>
            <person name="Kyrpides N.C."/>
            <person name="Klenk H.P."/>
            <person name="Lucas S."/>
        </authorList>
    </citation>
    <scope>NUCLEOTIDE SEQUENCE [LARGE SCALE GENOMIC DNA]</scope>
    <source>
        <strain evidence="15">ATCC 35417 / DSM 20613 / JCM 6297 / CCUG 15421 / P 36-108</strain>
    </source>
</reference>
<comment type="catalytic activity">
    <reaction evidence="10">
        <text>malonyl-[ACP] + acetyl-CoA + H(+) = 3-oxobutanoyl-[ACP] + CO2 + CoA</text>
        <dbReference type="Rhea" id="RHEA:12080"/>
        <dbReference type="Rhea" id="RHEA-COMP:9623"/>
        <dbReference type="Rhea" id="RHEA-COMP:9625"/>
        <dbReference type="ChEBI" id="CHEBI:15378"/>
        <dbReference type="ChEBI" id="CHEBI:16526"/>
        <dbReference type="ChEBI" id="CHEBI:57287"/>
        <dbReference type="ChEBI" id="CHEBI:57288"/>
        <dbReference type="ChEBI" id="CHEBI:78449"/>
        <dbReference type="ChEBI" id="CHEBI:78450"/>
        <dbReference type="EC" id="2.3.1.180"/>
    </reaction>
</comment>
<evidence type="ECO:0000256" key="11">
    <source>
        <dbReference type="SAM" id="Phobius"/>
    </source>
</evidence>
<keyword evidence="11" id="KW-0472">Membrane</keyword>
<evidence type="ECO:0000313" key="14">
    <source>
        <dbReference type="EMBL" id="ADV44902.1"/>
    </source>
</evidence>
<dbReference type="GO" id="GO:0006633">
    <property type="term" value="P:fatty acid biosynthetic process"/>
    <property type="evidence" value="ECO:0007669"/>
    <property type="project" value="UniProtKB-UniRule"/>
</dbReference>
<dbReference type="SUPFAM" id="SSF53901">
    <property type="entry name" value="Thiolase-like"/>
    <property type="match status" value="1"/>
</dbReference>
<name>E6SPS3_BACT6</name>
<comment type="caution">
    <text evidence="10">Lacks conserved residue(s) required for the propagation of feature annotation.</text>
</comment>
<feature type="domain" description="Beta-ketoacyl-[acyl-carrier-protein] synthase III N-terminal" evidence="13">
    <location>
        <begin position="111"/>
        <end position="187"/>
    </location>
</feature>
<keyword evidence="15" id="KW-1185">Reference proteome</keyword>
<dbReference type="STRING" id="693979.Bache_2968"/>
<dbReference type="PANTHER" id="PTHR34069">
    <property type="entry name" value="3-OXOACYL-[ACYL-CARRIER-PROTEIN] SYNTHASE 3"/>
    <property type="match status" value="1"/>
</dbReference>
<dbReference type="Pfam" id="PF08545">
    <property type="entry name" value="ACP_syn_III"/>
    <property type="match status" value="1"/>
</dbReference>
<dbReference type="Pfam" id="PF08541">
    <property type="entry name" value="ACP_syn_III_C"/>
    <property type="match status" value="1"/>
</dbReference>
<dbReference type="PANTHER" id="PTHR34069:SF2">
    <property type="entry name" value="BETA-KETOACYL-[ACYL-CARRIER-PROTEIN] SYNTHASE III"/>
    <property type="match status" value="1"/>
</dbReference>
<comment type="subcellular location">
    <subcellularLocation>
        <location evidence="10">Cytoplasm</location>
    </subcellularLocation>
</comment>
<dbReference type="GO" id="GO:0044550">
    <property type="term" value="P:secondary metabolite biosynthetic process"/>
    <property type="evidence" value="ECO:0007669"/>
    <property type="project" value="TreeGrafter"/>
</dbReference>
<dbReference type="InterPro" id="IPR013747">
    <property type="entry name" value="ACP_syn_III_C"/>
</dbReference>
<dbReference type="KEGG" id="bhl:Bache_2968"/>
<dbReference type="InterPro" id="IPR016039">
    <property type="entry name" value="Thiolase-like"/>
</dbReference>
<dbReference type="HAMAP" id="MF_01815">
    <property type="entry name" value="FabH"/>
    <property type="match status" value="1"/>
</dbReference>
<keyword evidence="6 10" id="KW-0443">Lipid metabolism</keyword>
<keyword evidence="8 10" id="KW-0511">Multifunctional enzyme</keyword>
<comment type="domain">
    <text evidence="10">The last Arg residue of the ACP-binding site is essential for the weak association between ACP/AcpP and FabH.</text>
</comment>
<dbReference type="AlphaFoldDB" id="E6SPS3"/>
<keyword evidence="5 10" id="KW-0276">Fatty acid metabolism</keyword>
<keyword evidence="2 10" id="KW-0963">Cytoplasm</keyword>
<comment type="pathway">
    <text evidence="10">Lipid metabolism; fatty acid biosynthesis.</text>
</comment>
<evidence type="ECO:0000256" key="1">
    <source>
        <dbReference type="ARBA" id="ARBA00008642"/>
    </source>
</evidence>
<evidence type="ECO:0000256" key="4">
    <source>
        <dbReference type="ARBA" id="ARBA00022679"/>
    </source>
</evidence>
<keyword evidence="9 10" id="KW-0012">Acyltransferase</keyword>
<evidence type="ECO:0000256" key="9">
    <source>
        <dbReference type="ARBA" id="ARBA00023315"/>
    </source>
</evidence>
<accession>E6SPS3</accession>
<dbReference type="GO" id="GO:0005737">
    <property type="term" value="C:cytoplasm"/>
    <property type="evidence" value="ECO:0007669"/>
    <property type="project" value="UniProtKB-SubCell"/>
</dbReference>
<evidence type="ECO:0000259" key="12">
    <source>
        <dbReference type="Pfam" id="PF08541"/>
    </source>
</evidence>
<feature type="active site" evidence="10">
    <location>
        <position position="257"/>
    </location>
</feature>
<keyword evidence="3 10" id="KW-0444">Lipid biosynthesis</keyword>
<evidence type="ECO:0000313" key="15">
    <source>
        <dbReference type="Proteomes" id="UP000008630"/>
    </source>
</evidence>
<organism evidence="14 15">
    <name type="scientific">Bacteroides helcogenes (strain ATCC 35417 / DSM 20613 / JCM 6297 / CCUG 15421 / P 36-108)</name>
    <dbReference type="NCBI Taxonomy" id="693979"/>
    <lineage>
        <taxon>Bacteria</taxon>
        <taxon>Pseudomonadati</taxon>
        <taxon>Bacteroidota</taxon>
        <taxon>Bacteroidia</taxon>
        <taxon>Bacteroidales</taxon>
        <taxon>Bacteroidaceae</taxon>
        <taxon>Bacteroides</taxon>
    </lineage>
</organism>
<comment type="subunit">
    <text evidence="10">Homodimer.</text>
</comment>
<dbReference type="RefSeq" id="WP_013548489.1">
    <property type="nucleotide sequence ID" value="NC_014933.1"/>
</dbReference>
<dbReference type="eggNOG" id="COG0332">
    <property type="taxonomic scope" value="Bacteria"/>
</dbReference>
<comment type="function">
    <text evidence="10">Catalyzes the condensation reaction of fatty acid synthesis by the addition to an acyl acceptor of two carbons from malonyl-ACP. Catalyzes the first condensation reaction which initiates fatty acid synthesis and may therefore play a role in governing the total rate of fatty acid production. Possesses both acetoacetyl-ACP synthase and acetyl transacylase activities. Its substrate specificity determines the biosynthesis of branched-chain and/or straight-chain of fatty acids.</text>
</comment>
<gene>
    <name evidence="10" type="primary">fabH</name>
    <name evidence="14" type="ordered locus">Bache_2968</name>
</gene>
<feature type="active site" evidence="10">
    <location>
        <position position="287"/>
    </location>
</feature>
<dbReference type="UniPathway" id="UPA00094"/>
<dbReference type="InterPro" id="IPR013751">
    <property type="entry name" value="ACP_syn_III_N"/>
</dbReference>
<comment type="similarity">
    <text evidence="1 10">Belongs to the thiolase-like superfamily. FabH family.</text>
</comment>
<evidence type="ECO:0000256" key="10">
    <source>
        <dbReference type="HAMAP-Rule" id="MF_01815"/>
    </source>
</evidence>
<evidence type="ECO:0000259" key="13">
    <source>
        <dbReference type="Pfam" id="PF08545"/>
    </source>
</evidence>
<dbReference type="GO" id="GO:0033818">
    <property type="term" value="F:beta-ketoacyl-acyl-carrier-protein synthase III activity"/>
    <property type="evidence" value="ECO:0007669"/>
    <property type="project" value="UniProtKB-UniRule"/>
</dbReference>
<evidence type="ECO:0000256" key="5">
    <source>
        <dbReference type="ARBA" id="ARBA00022832"/>
    </source>
</evidence>
<reference key="1">
    <citation type="submission" date="2010-11" db="EMBL/GenBank/DDBJ databases">
        <title>The complete genome of Bacteroides helcogenes P 36-108.</title>
        <authorList>
            <consortium name="US DOE Joint Genome Institute (JGI-PGF)"/>
            <person name="Lucas S."/>
            <person name="Copeland A."/>
            <person name="Lapidus A."/>
            <person name="Bruce D."/>
            <person name="Goodwin L."/>
            <person name="Pitluck S."/>
            <person name="Kyrpides N."/>
            <person name="Mavromatis K."/>
            <person name="Ivanova N."/>
            <person name="Zeytun A."/>
            <person name="Brettin T."/>
            <person name="Detter J.C."/>
            <person name="Tapia R."/>
            <person name="Han C."/>
            <person name="Land M."/>
            <person name="Hauser L."/>
            <person name="Markowitz V."/>
            <person name="Cheng J.-F."/>
            <person name="Hugenholtz P."/>
            <person name="Woyke T."/>
            <person name="Wu D."/>
            <person name="Gronow S."/>
            <person name="Wellnitz S."/>
            <person name="Brambilla E."/>
            <person name="Klenk H.-P."/>
            <person name="Eisen J.A."/>
        </authorList>
    </citation>
    <scope>NUCLEOTIDE SEQUENCE</scope>
    <source>
        <strain>P 36-108</strain>
    </source>
</reference>
<evidence type="ECO:0000256" key="7">
    <source>
        <dbReference type="ARBA" id="ARBA00023160"/>
    </source>
</evidence>
<protein>
    <recommendedName>
        <fullName evidence="10">Beta-ketoacyl-[acyl-carrier-protein] synthase III</fullName>
        <shortName evidence="10">Beta-ketoacyl-ACP synthase III</shortName>
        <shortName evidence="10">KAS III</shortName>
        <ecNumber evidence="10">2.3.1.180</ecNumber>
    </recommendedName>
    <alternativeName>
        <fullName evidence="10">3-oxoacyl-[acyl-carrier-protein] synthase 3</fullName>
    </alternativeName>
    <alternativeName>
        <fullName evidence="10">3-oxoacyl-[acyl-carrier-protein] synthase III</fullName>
    </alternativeName>
</protein>
<dbReference type="Gene3D" id="3.40.47.10">
    <property type="match status" value="1"/>
</dbReference>
<dbReference type="NCBIfam" id="NF006829">
    <property type="entry name" value="PRK09352.1"/>
    <property type="match status" value="1"/>
</dbReference>
<dbReference type="EMBL" id="CP002352">
    <property type="protein sequence ID" value="ADV44902.1"/>
    <property type="molecule type" value="Genomic_DNA"/>
</dbReference>
<feature type="domain" description="Beta-ketoacyl-[acyl-carrier-protein] synthase III C-terminal" evidence="12">
    <location>
        <begin position="241"/>
        <end position="330"/>
    </location>
</feature>
<sequence length="331" mass="35720">MRQVIRNVKILGTGSYVPPKVYTNKYLETIVPTNDEWIQANLGIKERHIAADNETTSDLAAQAGLNAISNAGLNVGDIDLIIVATATPDRKAPSTAAIVQYKMKAFNAAAFDIAAVCSGFLFAMSIGTQYIASGVYNNVLVIGADTFSRIVDWTRRDAVFFGDGSGAAVLTSANVVEGFLAYRLYTDSSHEHLGFTVPAGGSEMPITPEILEKGLQYFQMDGKAVFNSATQALPRAIYQVLEDTGLSISDIDLMIPHQPSIKILRKTSEIIGLPFEKVMTNMDKYANTSSGTIPILLDEVNRTGRIHKGDNVLFAAVGSGWTYGASIIKWG</sequence>
<evidence type="ECO:0000256" key="8">
    <source>
        <dbReference type="ARBA" id="ARBA00023268"/>
    </source>
</evidence>
<dbReference type="GO" id="GO:0004315">
    <property type="term" value="F:3-oxoacyl-[acyl-carrier-protein] synthase activity"/>
    <property type="evidence" value="ECO:0007669"/>
    <property type="project" value="InterPro"/>
</dbReference>
<dbReference type="InterPro" id="IPR004655">
    <property type="entry name" value="FabH"/>
</dbReference>
<feature type="active site" evidence="10">
    <location>
        <position position="117"/>
    </location>
</feature>
<keyword evidence="4 10" id="KW-0808">Transferase</keyword>
<keyword evidence="11" id="KW-0812">Transmembrane</keyword>
<dbReference type="CDD" id="cd00830">
    <property type="entry name" value="KAS_III"/>
    <property type="match status" value="1"/>
</dbReference>